<dbReference type="Pfam" id="PF00907">
    <property type="entry name" value="T-box"/>
    <property type="match status" value="1"/>
</dbReference>
<comment type="caution">
    <text evidence="5">Lacks conserved residue(s) required for the propagation of feature annotation.</text>
</comment>
<evidence type="ECO:0000256" key="4">
    <source>
        <dbReference type="ARBA" id="ARBA00023242"/>
    </source>
</evidence>
<feature type="domain" description="T-box" evidence="7">
    <location>
        <begin position="134"/>
        <end position="156"/>
    </location>
</feature>
<dbReference type="InterPro" id="IPR008967">
    <property type="entry name" value="p53-like_TF_DNA-bd_sf"/>
</dbReference>
<organism evidence="8 9">
    <name type="scientific">Iphiclides podalirius</name>
    <name type="common">scarce swallowtail</name>
    <dbReference type="NCBI Taxonomy" id="110791"/>
    <lineage>
        <taxon>Eukaryota</taxon>
        <taxon>Metazoa</taxon>
        <taxon>Ecdysozoa</taxon>
        <taxon>Arthropoda</taxon>
        <taxon>Hexapoda</taxon>
        <taxon>Insecta</taxon>
        <taxon>Pterygota</taxon>
        <taxon>Neoptera</taxon>
        <taxon>Endopterygota</taxon>
        <taxon>Lepidoptera</taxon>
        <taxon>Glossata</taxon>
        <taxon>Ditrysia</taxon>
        <taxon>Papilionoidea</taxon>
        <taxon>Papilionidae</taxon>
        <taxon>Papilioninae</taxon>
        <taxon>Iphiclides</taxon>
    </lineage>
</organism>
<dbReference type="EMBL" id="OW152816">
    <property type="protein sequence ID" value="CAH2067053.1"/>
    <property type="molecule type" value="Genomic_DNA"/>
</dbReference>
<name>A0ABN8ITY9_9NEOP</name>
<feature type="non-terminal residue" evidence="8">
    <location>
        <position position="1"/>
    </location>
</feature>
<dbReference type="PROSITE" id="PS50252">
    <property type="entry name" value="TBOX_3"/>
    <property type="match status" value="1"/>
</dbReference>
<evidence type="ECO:0000259" key="7">
    <source>
        <dbReference type="PROSITE" id="PS50252"/>
    </source>
</evidence>
<sequence length="316" mass="33833">MDVEGAGRWAGSMVAEEGKTRATDFSIAAIMARSAAEPRSPAARSPSRTGLSRQSSPASLSSPASSCRSPAPEEDVEVDVEQCSDGERDSPDHAAPSPAPSSELGERDTPSPARLLPPATSCNCEELLSVDCQLETKELWDKFHDLGTEMIITKTGSFSLQARRVRSNREFGDRMNTMGFNESEARVCAGPQRMWRRNEGMNCGVQWTYSHALSRFLPPAAATVVSGSPCETSLRKTKAVEGGVVCLDRLGLDRTSRVSTAQCARNEVGRAGAVGRGDGGLCPNELLCHPRPLTPAAARSDLALYPETLLAISCYM</sequence>
<evidence type="ECO:0000313" key="9">
    <source>
        <dbReference type="Proteomes" id="UP000837857"/>
    </source>
</evidence>
<proteinExistence type="predicted"/>
<keyword evidence="4 5" id="KW-0539">Nucleus</keyword>
<dbReference type="Proteomes" id="UP000837857">
    <property type="component" value="Chromosome 4"/>
</dbReference>
<evidence type="ECO:0000256" key="2">
    <source>
        <dbReference type="ARBA" id="ARBA00023125"/>
    </source>
</evidence>
<keyword evidence="2 5" id="KW-0238">DNA-binding</keyword>
<dbReference type="SUPFAM" id="SSF49417">
    <property type="entry name" value="p53-like transcription factors"/>
    <property type="match status" value="1"/>
</dbReference>
<evidence type="ECO:0000256" key="6">
    <source>
        <dbReference type="SAM" id="MobiDB-lite"/>
    </source>
</evidence>
<accession>A0ABN8ITY9</accession>
<comment type="subcellular location">
    <subcellularLocation>
        <location evidence="5">Nucleus</location>
    </subcellularLocation>
</comment>
<feature type="compositionally biased region" description="Acidic residues" evidence="6">
    <location>
        <begin position="72"/>
        <end position="84"/>
    </location>
</feature>
<protein>
    <recommendedName>
        <fullName evidence="7">T-box domain-containing protein</fullName>
    </recommendedName>
</protein>
<gene>
    <name evidence="8" type="ORF">IPOD504_LOCUS13704</name>
</gene>
<evidence type="ECO:0000256" key="3">
    <source>
        <dbReference type="ARBA" id="ARBA00023163"/>
    </source>
</evidence>
<dbReference type="InterPro" id="IPR036960">
    <property type="entry name" value="T-box_sf"/>
</dbReference>
<evidence type="ECO:0000256" key="1">
    <source>
        <dbReference type="ARBA" id="ARBA00023015"/>
    </source>
</evidence>
<dbReference type="Gene3D" id="2.60.40.820">
    <property type="entry name" value="Transcription factor, T-box"/>
    <property type="match status" value="1"/>
</dbReference>
<keyword evidence="3" id="KW-0804">Transcription</keyword>
<keyword evidence="1" id="KW-0805">Transcription regulation</keyword>
<feature type="compositionally biased region" description="Low complexity" evidence="6">
    <location>
        <begin position="32"/>
        <end position="70"/>
    </location>
</feature>
<evidence type="ECO:0000313" key="8">
    <source>
        <dbReference type="EMBL" id="CAH2067053.1"/>
    </source>
</evidence>
<keyword evidence="9" id="KW-1185">Reference proteome</keyword>
<reference evidence="8" key="1">
    <citation type="submission" date="2022-03" db="EMBL/GenBank/DDBJ databases">
        <authorList>
            <person name="Martin H S."/>
        </authorList>
    </citation>
    <scope>NUCLEOTIDE SEQUENCE</scope>
</reference>
<evidence type="ECO:0000256" key="5">
    <source>
        <dbReference type="PROSITE-ProRule" id="PRU00201"/>
    </source>
</evidence>
<feature type="region of interest" description="Disordered" evidence="6">
    <location>
        <begin position="1"/>
        <end position="117"/>
    </location>
</feature>
<dbReference type="InterPro" id="IPR046360">
    <property type="entry name" value="T-box_DNA-bd"/>
</dbReference>